<feature type="compositionally biased region" description="Polar residues" evidence="1">
    <location>
        <begin position="1"/>
        <end position="14"/>
    </location>
</feature>
<proteinExistence type="predicted"/>
<sequence>MSSAKRPVVTNSGAETGGMNGSRANKFRKGDRSRRLWTVHEEEILIGSLLELVAGGWKSDNGFRSGYLGRIEDNIRKEFPKTDIKGTPHVVSKITAWKKSYGSLREILSRSGVGFNVDGEYKIDIEDDQWAQVVAADRKARFMRNKSWPYWEAWKCIFGKDRACGGGAEDVDIATETVRAQMASGSRCNENDYHPSFEDFNPDEVPIVAPGVETVNSSSAHTEQAVSTPPSSSHKRKSTQSDDVLMEFLGNLHAQMNSRLDIISSRIGYEFDLGKARQDVFDKLGTVDGLTLDQRYDLCDILGDKPQRLEVFMGMPANARLGYVLRLIHQDR</sequence>
<reference evidence="2 3" key="1">
    <citation type="submission" date="2024-06" db="EMBL/GenBank/DDBJ databases">
        <title>A chromosome level genome sequence of Diviner's sage (Salvia divinorum).</title>
        <authorList>
            <person name="Ford S.A."/>
            <person name="Ro D.-K."/>
            <person name="Ness R.W."/>
            <person name="Phillips M.A."/>
        </authorList>
    </citation>
    <scope>NUCLEOTIDE SEQUENCE [LARGE SCALE GENOMIC DNA]</scope>
    <source>
        <strain evidence="2">SAF-2024a</strain>
        <tissue evidence="2">Leaf</tissue>
    </source>
</reference>
<comment type="caution">
    <text evidence="2">The sequence shown here is derived from an EMBL/GenBank/DDBJ whole genome shotgun (WGS) entry which is preliminary data.</text>
</comment>
<evidence type="ECO:0008006" key="4">
    <source>
        <dbReference type="Google" id="ProtNLM"/>
    </source>
</evidence>
<feature type="region of interest" description="Disordered" evidence="1">
    <location>
        <begin position="1"/>
        <end position="27"/>
    </location>
</feature>
<dbReference type="EMBL" id="JBEAFC010000007">
    <property type="protein sequence ID" value="KAL1550619.1"/>
    <property type="molecule type" value="Genomic_DNA"/>
</dbReference>
<dbReference type="Proteomes" id="UP001567538">
    <property type="component" value="Unassembled WGS sequence"/>
</dbReference>
<feature type="region of interest" description="Disordered" evidence="1">
    <location>
        <begin position="216"/>
        <end position="240"/>
    </location>
</feature>
<protein>
    <recommendedName>
        <fullName evidence="4">Myb/SANT-like domain-containing protein</fullName>
    </recommendedName>
</protein>
<gene>
    <name evidence="2" type="ORF">AAHA92_18560</name>
</gene>
<name>A0ABD1H339_SALDI</name>
<keyword evidence="3" id="KW-1185">Reference proteome</keyword>
<evidence type="ECO:0000313" key="3">
    <source>
        <dbReference type="Proteomes" id="UP001567538"/>
    </source>
</evidence>
<dbReference type="PANTHER" id="PTHR46250">
    <property type="entry name" value="MYB/SANT-LIKE DNA-BINDING DOMAIN PROTEIN-RELATED"/>
    <property type="match status" value="1"/>
</dbReference>
<evidence type="ECO:0000256" key="1">
    <source>
        <dbReference type="SAM" id="MobiDB-lite"/>
    </source>
</evidence>
<dbReference type="PANTHER" id="PTHR46250:SF15">
    <property type="entry name" value="OS01G0523800 PROTEIN"/>
    <property type="match status" value="1"/>
</dbReference>
<organism evidence="2 3">
    <name type="scientific">Salvia divinorum</name>
    <name type="common">Maria pastora</name>
    <name type="synonym">Diviner's sage</name>
    <dbReference type="NCBI Taxonomy" id="28513"/>
    <lineage>
        <taxon>Eukaryota</taxon>
        <taxon>Viridiplantae</taxon>
        <taxon>Streptophyta</taxon>
        <taxon>Embryophyta</taxon>
        <taxon>Tracheophyta</taxon>
        <taxon>Spermatophyta</taxon>
        <taxon>Magnoliopsida</taxon>
        <taxon>eudicotyledons</taxon>
        <taxon>Gunneridae</taxon>
        <taxon>Pentapetalae</taxon>
        <taxon>asterids</taxon>
        <taxon>lamiids</taxon>
        <taxon>Lamiales</taxon>
        <taxon>Lamiaceae</taxon>
        <taxon>Nepetoideae</taxon>
        <taxon>Mentheae</taxon>
        <taxon>Salviinae</taxon>
        <taxon>Salvia</taxon>
        <taxon>Salvia subgen. Calosphace</taxon>
    </lineage>
</organism>
<dbReference type="AlphaFoldDB" id="A0ABD1H339"/>
<accession>A0ABD1H339</accession>
<evidence type="ECO:0000313" key="2">
    <source>
        <dbReference type="EMBL" id="KAL1550619.1"/>
    </source>
</evidence>
<feature type="compositionally biased region" description="Polar residues" evidence="1">
    <location>
        <begin position="216"/>
        <end position="232"/>
    </location>
</feature>